<keyword evidence="1" id="KW-0472">Membrane</keyword>
<gene>
    <name evidence="3" type="ORF">G6321_00035105</name>
    <name evidence="2" type="ORF">G6321_33200</name>
</gene>
<dbReference type="RefSeq" id="WP_166351244.1">
    <property type="nucleotide sequence ID" value="NZ_CP088280.1"/>
</dbReference>
<proteinExistence type="predicted"/>
<name>A0A7Z0QGF5_9BRAD</name>
<dbReference type="EMBL" id="JACBFH010000001">
    <property type="protein sequence ID" value="NYY93060.1"/>
    <property type="molecule type" value="Genomic_DNA"/>
</dbReference>
<evidence type="ECO:0000313" key="2">
    <source>
        <dbReference type="EMBL" id="NYY93060.1"/>
    </source>
</evidence>
<evidence type="ECO:0000313" key="4">
    <source>
        <dbReference type="Proteomes" id="UP000564836"/>
    </source>
</evidence>
<feature type="transmembrane region" description="Helical" evidence="1">
    <location>
        <begin position="27"/>
        <end position="47"/>
    </location>
</feature>
<reference evidence="2" key="2">
    <citation type="submission" date="2020-06" db="EMBL/GenBank/DDBJ databases">
        <title>Whole Genome Sequence of Bradyrhizobium sp. Strain 323S2.</title>
        <authorList>
            <person name="Bromfield E.S.P."/>
        </authorList>
    </citation>
    <scope>NUCLEOTIDE SEQUENCE [LARGE SCALE GENOMIC DNA]</scope>
    <source>
        <strain evidence="2">323S2</strain>
    </source>
</reference>
<evidence type="ECO:0000313" key="3">
    <source>
        <dbReference type="EMBL" id="UGX91017.1"/>
    </source>
</evidence>
<organism evidence="2">
    <name type="scientific">Bradyrhizobium barranii subsp. barranii</name>
    <dbReference type="NCBI Taxonomy" id="2823807"/>
    <lineage>
        <taxon>Bacteria</taxon>
        <taxon>Pseudomonadati</taxon>
        <taxon>Pseudomonadota</taxon>
        <taxon>Alphaproteobacteria</taxon>
        <taxon>Hyphomicrobiales</taxon>
        <taxon>Nitrobacteraceae</taxon>
        <taxon>Bradyrhizobium</taxon>
        <taxon>Bradyrhizobium barranii</taxon>
    </lineage>
</organism>
<protein>
    <submittedName>
        <fullName evidence="2">Uncharacterized protein</fullName>
    </submittedName>
</protein>
<dbReference type="PROSITE" id="PS51257">
    <property type="entry name" value="PROKAR_LIPOPROTEIN"/>
    <property type="match status" value="1"/>
</dbReference>
<reference evidence="3 4" key="3">
    <citation type="journal article" date="2022" name="Int. J. Syst. Evol. Microbiol.">
        <title>Strains of Bradyrhizobium barranii sp. nov. associated with legumes native to Canada are symbionts of soybeans and belong to different subspecies (subsp. barranii subsp. nov. and subsp. apii subsp. nov.) and symbiovars (sv. glycinearum and sv. septentrionale).</title>
        <authorList>
            <person name="Bromfield E.S.P."/>
            <person name="Cloutier S."/>
            <person name="Wasai-Hara S."/>
            <person name="Minamisawa K."/>
        </authorList>
    </citation>
    <scope>NUCLEOTIDE SEQUENCE [LARGE SCALE GENOMIC DNA]</scope>
    <source>
        <strain evidence="3 4">323S2</strain>
    </source>
</reference>
<sequence>MRKAQIVVLIILFSCFAYLGITGEGRARIVAVVTAIVFAAVAYGSFLQEQMYRKALRPGASIFSLETMFRATLTREFLYSIVLFLGLLAFVGFIIAMDELGQLQ</sequence>
<dbReference type="AlphaFoldDB" id="A0A7Z0QGF5"/>
<accession>A0A7Z0QGF5</accession>
<dbReference type="Proteomes" id="UP000564836">
    <property type="component" value="Chromosome"/>
</dbReference>
<reference evidence="3 4" key="1">
    <citation type="journal article" date="2017" name="Syst. Appl. Microbiol.">
        <title>Soybeans inoculated with root zone soils of Canadian native legumes harbour diverse and novel Bradyrhizobium spp. that possess agricultural potential.</title>
        <authorList>
            <person name="Bromfield E.S.P."/>
            <person name="Cloutier S."/>
            <person name="Tambong J.T."/>
            <person name="Tran Thi T.V."/>
        </authorList>
    </citation>
    <scope>NUCLEOTIDE SEQUENCE [LARGE SCALE GENOMIC DNA]</scope>
    <source>
        <strain evidence="3 4">323S2</strain>
    </source>
</reference>
<keyword evidence="1" id="KW-1133">Transmembrane helix</keyword>
<feature type="transmembrane region" description="Helical" evidence="1">
    <location>
        <begin position="77"/>
        <end position="97"/>
    </location>
</feature>
<dbReference type="EMBL" id="CP088280">
    <property type="protein sequence ID" value="UGX91017.1"/>
    <property type="molecule type" value="Genomic_DNA"/>
</dbReference>
<keyword evidence="1" id="KW-0812">Transmembrane</keyword>
<evidence type="ECO:0000256" key="1">
    <source>
        <dbReference type="SAM" id="Phobius"/>
    </source>
</evidence>